<keyword evidence="6 14" id="KW-0418">Kinase</keyword>
<dbReference type="GO" id="GO:0046983">
    <property type="term" value="F:protein dimerization activity"/>
    <property type="evidence" value="ECO:0007669"/>
    <property type="project" value="InterPro"/>
</dbReference>
<evidence type="ECO:0000256" key="1">
    <source>
        <dbReference type="ARBA" id="ARBA00000085"/>
    </source>
</evidence>
<evidence type="ECO:0000256" key="8">
    <source>
        <dbReference type="ARBA" id="ARBA00023012"/>
    </source>
</evidence>
<proteinExistence type="predicted"/>
<evidence type="ECO:0000313" key="15">
    <source>
        <dbReference type="Proteomes" id="UP000322634"/>
    </source>
</evidence>
<dbReference type="EMBL" id="VSFF01000016">
    <property type="protein sequence ID" value="TYC08675.1"/>
    <property type="molecule type" value="Genomic_DNA"/>
</dbReference>
<comment type="caution">
    <text evidence="14">The sequence shown here is derived from an EMBL/GenBank/DDBJ whole genome shotgun (WGS) entry which is preliminary data.</text>
</comment>
<name>A0A5D0TTM7_9ACTN</name>
<keyword evidence="10" id="KW-0472">Membrane</keyword>
<sequence length="378" mass="39617">MTSHPFRTDAALAVACSAWQIVGWLASGSVPVGWGALPVGVAMCLPAAPLAWRRTRPWASFCGVAAGYCVWLPTVGHRTSVQIATVFVLISLHSVSRWAVPRCGRAAAGVAAAVLAVPELARTFGRDRDAVEGVVLTLFLAGIPLCVWLAGDGRRRAQEDAARLRELAARLRAERERNARQAVRVERARIAGDLHDIVASQVSAIAIAARTGPPGEHARLIAATADQALAEMRRMIGLLADGAERTEPAASLADLDQLIKVVKASGCRVAGPPSLPTGLGPATETSVYRILQEALTNVVKHAGPTDVEITMTESPLTVTVTNGPQAPGHRPEPDSAHGSGLGLIGMRERAALYGGILEAGPHQGGWRVRAILPTAGTP</sequence>
<dbReference type="EC" id="2.7.13.3" evidence="2"/>
<keyword evidence="9" id="KW-0175">Coiled coil</keyword>
<keyword evidence="10" id="KW-0812">Transmembrane</keyword>
<accession>A0A5D0TTM7</accession>
<evidence type="ECO:0000259" key="11">
    <source>
        <dbReference type="Pfam" id="PF02518"/>
    </source>
</evidence>
<dbReference type="Pfam" id="PF02518">
    <property type="entry name" value="HATPase_c"/>
    <property type="match status" value="1"/>
</dbReference>
<dbReference type="Pfam" id="PF07730">
    <property type="entry name" value="HisKA_3"/>
    <property type="match status" value="1"/>
</dbReference>
<dbReference type="CDD" id="cd16917">
    <property type="entry name" value="HATPase_UhpB-NarQ-NarX-like"/>
    <property type="match status" value="1"/>
</dbReference>
<dbReference type="OrthoDB" id="3288457at2"/>
<feature type="transmembrane region" description="Helical" evidence="10">
    <location>
        <begin position="32"/>
        <end position="51"/>
    </location>
</feature>
<feature type="transmembrane region" description="Helical" evidence="10">
    <location>
        <begin position="130"/>
        <end position="150"/>
    </location>
</feature>
<evidence type="ECO:0000256" key="5">
    <source>
        <dbReference type="ARBA" id="ARBA00022741"/>
    </source>
</evidence>
<protein>
    <recommendedName>
        <fullName evidence="2">histidine kinase</fullName>
        <ecNumber evidence="2">2.7.13.3</ecNumber>
    </recommendedName>
</protein>
<dbReference type="Gene3D" id="1.20.5.1930">
    <property type="match status" value="1"/>
</dbReference>
<keyword evidence="7" id="KW-0067">ATP-binding</keyword>
<evidence type="ECO:0000313" key="14">
    <source>
        <dbReference type="EMBL" id="TYC08675.1"/>
    </source>
</evidence>
<feature type="coiled-coil region" evidence="9">
    <location>
        <begin position="154"/>
        <end position="181"/>
    </location>
</feature>
<evidence type="ECO:0000256" key="2">
    <source>
        <dbReference type="ARBA" id="ARBA00012438"/>
    </source>
</evidence>
<dbReference type="InterPro" id="IPR050482">
    <property type="entry name" value="Sensor_HK_TwoCompSys"/>
</dbReference>
<keyword evidence="5" id="KW-0547">Nucleotide-binding</keyword>
<dbReference type="RefSeq" id="WP_148355049.1">
    <property type="nucleotide sequence ID" value="NZ_JBHSBF010000002.1"/>
</dbReference>
<reference evidence="14 15" key="1">
    <citation type="submission" date="2019-08" db="EMBL/GenBank/DDBJ databases">
        <title>Actinomadura sp. nov. CYP1-5 isolated from mountain soil.</title>
        <authorList>
            <person name="Songsumanus A."/>
            <person name="Kuncharoen N."/>
            <person name="Kudo T."/>
            <person name="Yuki M."/>
            <person name="Igarashi Y."/>
            <person name="Tanasupawat S."/>
        </authorList>
    </citation>
    <scope>NUCLEOTIDE SEQUENCE [LARGE SCALE GENOMIC DNA]</scope>
    <source>
        <strain evidence="14 15">GKU157</strain>
    </source>
</reference>
<keyword evidence="3" id="KW-0597">Phosphoprotein</keyword>
<dbReference type="InterPro" id="IPR011712">
    <property type="entry name" value="Sig_transdc_His_kin_sub3_dim/P"/>
</dbReference>
<dbReference type="Proteomes" id="UP000322634">
    <property type="component" value="Unassembled WGS sequence"/>
</dbReference>
<dbReference type="InterPro" id="IPR036890">
    <property type="entry name" value="HATPase_C_sf"/>
</dbReference>
<evidence type="ECO:0000256" key="10">
    <source>
        <dbReference type="SAM" id="Phobius"/>
    </source>
</evidence>
<dbReference type="GO" id="GO:0000155">
    <property type="term" value="F:phosphorelay sensor kinase activity"/>
    <property type="evidence" value="ECO:0007669"/>
    <property type="project" value="InterPro"/>
</dbReference>
<keyword evidence="10" id="KW-1133">Transmembrane helix</keyword>
<keyword evidence="8" id="KW-0902">Two-component regulatory system</keyword>
<evidence type="ECO:0000256" key="7">
    <source>
        <dbReference type="ARBA" id="ARBA00022840"/>
    </source>
</evidence>
<dbReference type="InterPro" id="IPR055558">
    <property type="entry name" value="DUF7134"/>
</dbReference>
<evidence type="ECO:0000259" key="13">
    <source>
        <dbReference type="Pfam" id="PF23539"/>
    </source>
</evidence>
<gene>
    <name evidence="14" type="ORF">FXF65_37965</name>
</gene>
<evidence type="ECO:0000256" key="9">
    <source>
        <dbReference type="SAM" id="Coils"/>
    </source>
</evidence>
<comment type="catalytic activity">
    <reaction evidence="1">
        <text>ATP + protein L-histidine = ADP + protein N-phospho-L-histidine.</text>
        <dbReference type="EC" id="2.7.13.3"/>
    </reaction>
</comment>
<evidence type="ECO:0000256" key="3">
    <source>
        <dbReference type="ARBA" id="ARBA00022553"/>
    </source>
</evidence>
<dbReference type="AlphaFoldDB" id="A0A5D0TTM7"/>
<feature type="domain" description="DUF7134" evidence="13">
    <location>
        <begin position="3"/>
        <end position="156"/>
    </location>
</feature>
<organism evidence="14 15">
    <name type="scientific">Actinomadura syzygii</name>
    <dbReference type="NCBI Taxonomy" id="1427538"/>
    <lineage>
        <taxon>Bacteria</taxon>
        <taxon>Bacillati</taxon>
        <taxon>Actinomycetota</taxon>
        <taxon>Actinomycetes</taxon>
        <taxon>Streptosporangiales</taxon>
        <taxon>Thermomonosporaceae</taxon>
        <taxon>Actinomadura</taxon>
    </lineage>
</organism>
<evidence type="ECO:0000256" key="4">
    <source>
        <dbReference type="ARBA" id="ARBA00022679"/>
    </source>
</evidence>
<keyword evidence="15" id="KW-1185">Reference proteome</keyword>
<feature type="domain" description="Histidine kinase/HSP90-like ATPase" evidence="11">
    <location>
        <begin position="284"/>
        <end position="374"/>
    </location>
</feature>
<dbReference type="Gene3D" id="3.30.565.10">
    <property type="entry name" value="Histidine kinase-like ATPase, C-terminal domain"/>
    <property type="match status" value="1"/>
</dbReference>
<keyword evidence="4" id="KW-0808">Transferase</keyword>
<dbReference type="Pfam" id="PF23539">
    <property type="entry name" value="DUF7134"/>
    <property type="match status" value="1"/>
</dbReference>
<evidence type="ECO:0000259" key="12">
    <source>
        <dbReference type="Pfam" id="PF07730"/>
    </source>
</evidence>
<dbReference type="InterPro" id="IPR003594">
    <property type="entry name" value="HATPase_dom"/>
</dbReference>
<dbReference type="GO" id="GO:0016020">
    <property type="term" value="C:membrane"/>
    <property type="evidence" value="ECO:0007669"/>
    <property type="project" value="InterPro"/>
</dbReference>
<feature type="domain" description="Signal transduction histidine kinase subgroup 3 dimerisation and phosphoacceptor" evidence="12">
    <location>
        <begin position="186"/>
        <end position="241"/>
    </location>
</feature>
<dbReference type="PANTHER" id="PTHR24421:SF10">
    <property type="entry name" value="NITRATE_NITRITE SENSOR PROTEIN NARQ"/>
    <property type="match status" value="1"/>
</dbReference>
<dbReference type="SUPFAM" id="SSF55874">
    <property type="entry name" value="ATPase domain of HSP90 chaperone/DNA topoisomerase II/histidine kinase"/>
    <property type="match status" value="1"/>
</dbReference>
<dbReference type="GO" id="GO:0005524">
    <property type="term" value="F:ATP binding"/>
    <property type="evidence" value="ECO:0007669"/>
    <property type="project" value="UniProtKB-KW"/>
</dbReference>
<dbReference type="PANTHER" id="PTHR24421">
    <property type="entry name" value="NITRATE/NITRITE SENSOR PROTEIN NARX-RELATED"/>
    <property type="match status" value="1"/>
</dbReference>
<evidence type="ECO:0000256" key="6">
    <source>
        <dbReference type="ARBA" id="ARBA00022777"/>
    </source>
</evidence>